<evidence type="ECO:0000313" key="5">
    <source>
        <dbReference type="Proteomes" id="UP000439903"/>
    </source>
</evidence>
<evidence type="ECO:0000313" key="4">
    <source>
        <dbReference type="EMBL" id="KAF0408817.1"/>
    </source>
</evidence>
<keyword evidence="5" id="KW-1185">Reference proteome</keyword>
<dbReference type="PROSITE" id="PS50157">
    <property type="entry name" value="ZINC_FINGER_C2H2_2"/>
    <property type="match status" value="1"/>
</dbReference>
<dbReference type="SUPFAM" id="SSF57667">
    <property type="entry name" value="beta-beta-alpha zinc fingers"/>
    <property type="match status" value="2"/>
</dbReference>
<feature type="coiled-coil region" evidence="2">
    <location>
        <begin position="383"/>
        <end position="442"/>
    </location>
</feature>
<evidence type="ECO:0000256" key="2">
    <source>
        <dbReference type="SAM" id="Coils"/>
    </source>
</evidence>
<comment type="caution">
    <text evidence="4">The sequence shown here is derived from an EMBL/GenBank/DDBJ whole genome shotgun (WGS) entry which is preliminary data.</text>
</comment>
<dbReference type="Gene3D" id="3.30.160.60">
    <property type="entry name" value="Classic Zinc Finger"/>
    <property type="match status" value="1"/>
</dbReference>
<dbReference type="EMBL" id="WTPW01001891">
    <property type="protein sequence ID" value="KAF0408817.1"/>
    <property type="molecule type" value="Genomic_DNA"/>
</dbReference>
<accession>A0A8H4A2K0</accession>
<dbReference type="InterPro" id="IPR036236">
    <property type="entry name" value="Znf_C2H2_sf"/>
</dbReference>
<protein>
    <recommendedName>
        <fullName evidence="3">C2H2-type domain-containing protein</fullName>
    </recommendedName>
</protein>
<keyword evidence="2" id="KW-0175">Coiled coil</keyword>
<dbReference type="PROSITE" id="PS00028">
    <property type="entry name" value="ZINC_FINGER_C2H2_1"/>
    <property type="match status" value="2"/>
</dbReference>
<organism evidence="4 5">
    <name type="scientific">Gigaspora margarita</name>
    <dbReference type="NCBI Taxonomy" id="4874"/>
    <lineage>
        <taxon>Eukaryota</taxon>
        <taxon>Fungi</taxon>
        <taxon>Fungi incertae sedis</taxon>
        <taxon>Mucoromycota</taxon>
        <taxon>Glomeromycotina</taxon>
        <taxon>Glomeromycetes</taxon>
        <taxon>Diversisporales</taxon>
        <taxon>Gigasporaceae</taxon>
        <taxon>Gigaspora</taxon>
    </lineage>
</organism>
<gene>
    <name evidence="4" type="ORF">F8M41_008472</name>
</gene>
<reference evidence="4 5" key="1">
    <citation type="journal article" date="2019" name="Environ. Microbiol.">
        <title>At the nexus of three kingdoms: the genome of the mycorrhizal fungus Gigaspora margarita provides insights into plant, endobacterial and fungal interactions.</title>
        <authorList>
            <person name="Venice F."/>
            <person name="Ghignone S."/>
            <person name="Salvioli di Fossalunga A."/>
            <person name="Amselem J."/>
            <person name="Novero M."/>
            <person name="Xianan X."/>
            <person name="Sedzielewska Toro K."/>
            <person name="Morin E."/>
            <person name="Lipzen A."/>
            <person name="Grigoriev I.V."/>
            <person name="Henrissat B."/>
            <person name="Martin F.M."/>
            <person name="Bonfante P."/>
        </authorList>
    </citation>
    <scope>NUCLEOTIDE SEQUENCE [LARGE SCALE GENOMIC DNA]</scope>
    <source>
        <strain evidence="4 5">BEG34</strain>
    </source>
</reference>
<evidence type="ECO:0000256" key="1">
    <source>
        <dbReference type="PROSITE-ProRule" id="PRU00042"/>
    </source>
</evidence>
<proteinExistence type="predicted"/>
<dbReference type="InterPro" id="IPR013087">
    <property type="entry name" value="Znf_C2H2_type"/>
</dbReference>
<keyword evidence="1" id="KW-0862">Zinc</keyword>
<evidence type="ECO:0000259" key="3">
    <source>
        <dbReference type="PROSITE" id="PS50157"/>
    </source>
</evidence>
<feature type="domain" description="C2H2-type" evidence="3">
    <location>
        <begin position="564"/>
        <end position="594"/>
    </location>
</feature>
<dbReference type="Proteomes" id="UP000439903">
    <property type="component" value="Unassembled WGS sequence"/>
</dbReference>
<dbReference type="OrthoDB" id="2408782at2759"/>
<sequence>MSLQNNSTQKQQYICFWEECDHRVNNVKELIIHLKEIHVKVLNIESPLFHCQWGDCKSNESTRENLLSHVMEKHCNLSTQQSQTQSQTQSQQWSSEYTSKISKQVSTESQINQKSTLQNISESVQQQPDSQLELQLNQQNQQIEESQRVVCTQIQKLQLDTVPPDSSRQINTVEPKEVVIIDDDDFIVYTPAQAANTVSAMQQATNNRISVMRGFDIRPRPIAQAQHFSYLPATQGHSVPNQVQTSSQQFQVPNHMAQVPSQMAQVPSQMAQVPSQMAQVSSQRTQVPSQRTQVPNQRTQVPNLRMQIPSQRVQMGANTSPYNNNLRYHSAQQGANMIRPPQQNSHSSGLPWMQTHQDGNAIRIIQQENDVLRMTTAALQESHSKLMRENEQLIIELQNLKAKIAAQEPQPRYNNENLIVELQKLKTQIMLQDSRLKMTEEELIYHKRITNLITEQNRRADSKLRSIWVELLCQKARAKLNNEKMMAERSALKRTREENDIQDSITGAVPKRSKVNEESGKNESLEKIVTDGVGESNNNQEKMVESSGKSDSKECDISVITEAYVCQWNGCGKVFRTKLALKAHIPSEHIGAGSLRVRVDKL</sequence>
<name>A0A8H4A2K0_GIGMA</name>
<dbReference type="GO" id="GO:0008270">
    <property type="term" value="F:zinc ion binding"/>
    <property type="evidence" value="ECO:0007669"/>
    <property type="project" value="UniProtKB-KW"/>
</dbReference>
<keyword evidence="1" id="KW-0479">Metal-binding</keyword>
<dbReference type="AlphaFoldDB" id="A0A8H4A2K0"/>
<dbReference type="SMART" id="SM00355">
    <property type="entry name" value="ZnF_C2H2"/>
    <property type="match status" value="3"/>
</dbReference>
<keyword evidence="1" id="KW-0863">Zinc-finger</keyword>